<dbReference type="AlphaFoldDB" id="A0A1A7R874"/>
<sequence>MSSQFNKKLTFIGLKSITKKTILMLCLFAQVPCIQAATTSAQQVQKATWYRYYDSKGVANISTNVTPNHIRYGYEALDQNMQVIKRNRPYNAESDVRQAPQRAAQARQQDADLKLKKAYTNSRTAAAKKRDALTGIRKQIVFEQEQLKQLQTDRVLFVRQEREYFRKGETVPAKLKTTLNNNQKNMVAKKEYIQSLQTRYRNTEAEYDRIISRLKAME</sequence>
<feature type="signal peptide" evidence="1">
    <location>
        <begin position="1"/>
        <end position="36"/>
    </location>
</feature>
<evidence type="ECO:0000256" key="1">
    <source>
        <dbReference type="SAM" id="SignalP"/>
    </source>
</evidence>
<dbReference type="Proteomes" id="UP000185753">
    <property type="component" value="Unassembled WGS sequence"/>
</dbReference>
<feature type="chain" id="PRO_5008360650" evidence="1">
    <location>
        <begin position="37"/>
        <end position="218"/>
    </location>
</feature>
<proteinExistence type="predicted"/>
<evidence type="ECO:0000313" key="2">
    <source>
        <dbReference type="EMBL" id="OBX28460.1"/>
    </source>
</evidence>
<keyword evidence="3" id="KW-1185">Reference proteome</keyword>
<organism evidence="2 3">
    <name type="scientific">Acinetobacter gandensis</name>
    <dbReference type="NCBI Taxonomy" id="1443941"/>
    <lineage>
        <taxon>Bacteria</taxon>
        <taxon>Pseudomonadati</taxon>
        <taxon>Pseudomonadota</taxon>
        <taxon>Gammaproteobacteria</taxon>
        <taxon>Moraxellales</taxon>
        <taxon>Moraxellaceae</taxon>
        <taxon>Acinetobacter</taxon>
    </lineage>
</organism>
<keyword evidence="1" id="KW-0732">Signal</keyword>
<protein>
    <submittedName>
        <fullName evidence="2">Uncharacterized protein</fullName>
    </submittedName>
</protein>
<evidence type="ECO:0000313" key="3">
    <source>
        <dbReference type="Proteomes" id="UP000185753"/>
    </source>
</evidence>
<dbReference type="EMBL" id="LZDS01000025">
    <property type="protein sequence ID" value="OBX28460.1"/>
    <property type="molecule type" value="Genomic_DNA"/>
</dbReference>
<gene>
    <name evidence="2" type="ORF">A9J31_05135</name>
</gene>
<dbReference type="STRING" id="1443941.A9J31_05135"/>
<dbReference type="OrthoDB" id="6711589at2"/>
<comment type="caution">
    <text evidence="2">The sequence shown here is derived from an EMBL/GenBank/DDBJ whole genome shotgun (WGS) entry which is preliminary data.</text>
</comment>
<reference evidence="3" key="1">
    <citation type="submission" date="2016-06" db="EMBL/GenBank/DDBJ databases">
        <authorList>
            <person name="Radolfova-Krizova L."/>
            <person name="Nemec A."/>
        </authorList>
    </citation>
    <scope>NUCLEOTIDE SEQUENCE [LARGE SCALE GENOMIC DNA]</scope>
    <source>
        <strain evidence="3">ANC 4275</strain>
    </source>
</reference>
<name>A0A1A7R874_9GAMM</name>
<accession>A0A1A7R874</accession>